<reference evidence="1" key="1">
    <citation type="submission" date="2020-05" db="EMBL/GenBank/DDBJ databases">
        <title>Large-scale comparative analyses of tick genomes elucidate their genetic diversity and vector capacities.</title>
        <authorList>
            <person name="Jia N."/>
            <person name="Wang J."/>
            <person name="Shi W."/>
            <person name="Du L."/>
            <person name="Sun Y."/>
            <person name="Zhan W."/>
            <person name="Jiang J."/>
            <person name="Wang Q."/>
            <person name="Zhang B."/>
            <person name="Ji P."/>
            <person name="Sakyi L.B."/>
            <person name="Cui X."/>
            <person name="Yuan T."/>
            <person name="Jiang B."/>
            <person name="Yang W."/>
            <person name="Lam T.T.-Y."/>
            <person name="Chang Q."/>
            <person name="Ding S."/>
            <person name="Wang X."/>
            <person name="Zhu J."/>
            <person name="Ruan X."/>
            <person name="Zhao L."/>
            <person name="Wei J."/>
            <person name="Que T."/>
            <person name="Du C."/>
            <person name="Cheng J."/>
            <person name="Dai P."/>
            <person name="Han X."/>
            <person name="Huang E."/>
            <person name="Gao Y."/>
            <person name="Liu J."/>
            <person name="Shao H."/>
            <person name="Ye R."/>
            <person name="Li L."/>
            <person name="Wei W."/>
            <person name="Wang X."/>
            <person name="Wang C."/>
            <person name="Yang T."/>
            <person name="Huo Q."/>
            <person name="Li W."/>
            <person name="Guo W."/>
            <person name="Chen H."/>
            <person name="Zhou L."/>
            <person name="Ni X."/>
            <person name="Tian J."/>
            <person name="Zhou Y."/>
            <person name="Sheng Y."/>
            <person name="Liu T."/>
            <person name="Pan Y."/>
            <person name="Xia L."/>
            <person name="Li J."/>
            <person name="Zhao F."/>
            <person name="Cao W."/>
        </authorList>
    </citation>
    <scope>NUCLEOTIDE SEQUENCE</scope>
    <source>
        <strain evidence="1">Hyas-2018</strain>
    </source>
</reference>
<comment type="caution">
    <text evidence="1">The sequence shown here is derived from an EMBL/GenBank/DDBJ whole genome shotgun (WGS) entry which is preliminary data.</text>
</comment>
<proteinExistence type="predicted"/>
<evidence type="ECO:0000313" key="2">
    <source>
        <dbReference type="Proteomes" id="UP000821845"/>
    </source>
</evidence>
<accession>A0ACB7SJJ1</accession>
<name>A0ACB7SJJ1_HYAAI</name>
<evidence type="ECO:0000313" key="1">
    <source>
        <dbReference type="EMBL" id="KAH6934883.1"/>
    </source>
</evidence>
<dbReference type="EMBL" id="CM023483">
    <property type="protein sequence ID" value="KAH6934883.1"/>
    <property type="molecule type" value="Genomic_DNA"/>
</dbReference>
<organism evidence="1 2">
    <name type="scientific">Hyalomma asiaticum</name>
    <name type="common">Tick</name>
    <dbReference type="NCBI Taxonomy" id="266040"/>
    <lineage>
        <taxon>Eukaryota</taxon>
        <taxon>Metazoa</taxon>
        <taxon>Ecdysozoa</taxon>
        <taxon>Arthropoda</taxon>
        <taxon>Chelicerata</taxon>
        <taxon>Arachnida</taxon>
        <taxon>Acari</taxon>
        <taxon>Parasitiformes</taxon>
        <taxon>Ixodida</taxon>
        <taxon>Ixodoidea</taxon>
        <taxon>Ixodidae</taxon>
        <taxon>Hyalomminae</taxon>
        <taxon>Hyalomma</taxon>
    </lineage>
</organism>
<sequence>MVAVKRISGSCPGDVHSLATLDREAQASYELVVQVQDQGKPALSSTARLRILVADENDNAPVFVEPLDRLLSVREHQPAGSELVQVRAVDADEGPNGQIIYEIVPANRRMFIADSLLRWTKHGAAAVKRHAGMKKHIEAAARHRDKDGNLLPPKLVQGTLDFSNGSDKSGEELKRLDVADPSLWKSKPEVGTDTEKSMLQWDSSEKKRLYLGARAFYLACAKDLLHKLPLDNRVLQCASLISLQSTNVESEVRSLKYLASQLPQVIKNEEVLTVIDEWHMLKCDSNSGLALENERIDARWAKIFEQKSAGGQPKYPLLSKLMKCLLCLPHGNADCERGFSENKRLYENRYSLCIASINGLRQTKTYLRRYDGDATKVPLSAELLQNVRRSRARYAERTASAHQSESRKRVGGKDTDADNVDEKRLRKNLEEKVTSCRALLKRAEDIISSGLNAKSLEQVEAGQTLLAEGNSTLSKTLSQLEELSKKASKRQ</sequence>
<protein>
    <submittedName>
        <fullName evidence="1">Uncharacterized protein</fullName>
    </submittedName>
</protein>
<dbReference type="Proteomes" id="UP000821845">
    <property type="component" value="Chromosome 3"/>
</dbReference>
<gene>
    <name evidence="1" type="ORF">HPB50_001584</name>
</gene>
<keyword evidence="2" id="KW-1185">Reference proteome</keyword>